<evidence type="ECO:0000256" key="1">
    <source>
        <dbReference type="ARBA" id="ARBA00004370"/>
    </source>
</evidence>
<dbReference type="AlphaFoldDB" id="A0A2X0KCA6"/>
<keyword evidence="4" id="KW-1185">Reference proteome</keyword>
<dbReference type="GO" id="GO:0016020">
    <property type="term" value="C:membrane"/>
    <property type="evidence" value="ECO:0007669"/>
    <property type="project" value="UniProtKB-SubCell"/>
</dbReference>
<dbReference type="PANTHER" id="PTHR37042">
    <property type="entry name" value="OUTER MEMBRANE PROTEIN RV1973"/>
    <property type="match status" value="1"/>
</dbReference>
<reference evidence="3 4" key="1">
    <citation type="submission" date="2018-06" db="EMBL/GenBank/DDBJ databases">
        <title>Streptacidiphilus pinicola sp. nov., isolated from pine grove soil.</title>
        <authorList>
            <person name="Roh S.G."/>
            <person name="Park S."/>
            <person name="Kim M.-K."/>
            <person name="Yun B.-R."/>
            <person name="Park J."/>
            <person name="Kim M.J."/>
            <person name="Kim Y.S."/>
            <person name="Kim S.B."/>
        </authorList>
    </citation>
    <scope>NUCLEOTIDE SEQUENCE [LARGE SCALE GENOMIC DNA]</scope>
    <source>
        <strain evidence="3 4">MMS16-CNU450</strain>
    </source>
</reference>
<comment type="subcellular location">
    <subcellularLocation>
        <location evidence="1">Membrane</location>
    </subcellularLocation>
</comment>
<dbReference type="PANTHER" id="PTHR37042:SF4">
    <property type="entry name" value="OUTER MEMBRANE PROTEIN RV1973"/>
    <property type="match status" value="1"/>
</dbReference>
<protein>
    <recommendedName>
        <fullName evidence="5">Mce-associated membrane protein</fullName>
    </recommendedName>
</protein>
<keyword evidence="2" id="KW-0472">Membrane</keyword>
<sequence length="152" mass="16351">MGLACALTLAVALTGYLGVQVHRHHQQDLREQDILGAARQEALNFTSVDYRDFDRDSNNVLSGATGDFKTQFAAQAKQLSSLVTANQSVSQGQVLDAGIVRADGDFARVLVVADSKVTNTAAPAGQVRNYRLQLDLVLTGDRWLTSDVSFVG</sequence>
<proteinExistence type="predicted"/>
<dbReference type="OrthoDB" id="3395172at2"/>
<accession>A0A2X0KCA6</accession>
<name>A0A2X0KCA6_9ACTN</name>
<gene>
    <name evidence="3" type="ORF">DN069_05305</name>
</gene>
<evidence type="ECO:0000313" key="4">
    <source>
        <dbReference type="Proteomes" id="UP000248889"/>
    </source>
</evidence>
<evidence type="ECO:0000313" key="3">
    <source>
        <dbReference type="EMBL" id="RAG86715.1"/>
    </source>
</evidence>
<dbReference type="Proteomes" id="UP000248889">
    <property type="component" value="Unassembled WGS sequence"/>
</dbReference>
<dbReference type="EMBL" id="QKYN01000022">
    <property type="protein sequence ID" value="RAG86715.1"/>
    <property type="molecule type" value="Genomic_DNA"/>
</dbReference>
<comment type="caution">
    <text evidence="3">The sequence shown here is derived from an EMBL/GenBank/DDBJ whole genome shotgun (WGS) entry which is preliminary data.</text>
</comment>
<organism evidence="3 4">
    <name type="scientific">Streptacidiphilus pinicola</name>
    <dbReference type="NCBI Taxonomy" id="2219663"/>
    <lineage>
        <taxon>Bacteria</taxon>
        <taxon>Bacillati</taxon>
        <taxon>Actinomycetota</taxon>
        <taxon>Actinomycetes</taxon>
        <taxon>Kitasatosporales</taxon>
        <taxon>Streptomycetaceae</taxon>
        <taxon>Streptacidiphilus</taxon>
    </lineage>
</organism>
<evidence type="ECO:0000256" key="2">
    <source>
        <dbReference type="ARBA" id="ARBA00023136"/>
    </source>
</evidence>
<evidence type="ECO:0008006" key="5">
    <source>
        <dbReference type="Google" id="ProtNLM"/>
    </source>
</evidence>